<evidence type="ECO:0000256" key="15">
    <source>
        <dbReference type="ARBA" id="ARBA00041979"/>
    </source>
</evidence>
<sequence>MKQIEVVAAVICHNGKFFATQRGYGEFKDFWEFPGGKMEPGETREEALKREIREELDTEISVDTFLTTVEYPYPAFHLTMHCFFCSVRSGHLELKEHENAAWLRLEELDSVDWLPADVEVVKTIKNH</sequence>
<evidence type="ECO:0000256" key="1">
    <source>
        <dbReference type="ARBA" id="ARBA00001946"/>
    </source>
</evidence>
<evidence type="ECO:0000313" key="20">
    <source>
        <dbReference type="Proteomes" id="UP001204579"/>
    </source>
</evidence>
<dbReference type="Gene3D" id="3.90.79.10">
    <property type="entry name" value="Nucleoside Triphosphate Pyrophosphohydrolase"/>
    <property type="match status" value="1"/>
</dbReference>
<keyword evidence="3" id="KW-0515">Mutator protein</keyword>
<evidence type="ECO:0000256" key="17">
    <source>
        <dbReference type="RuleBase" id="RU003476"/>
    </source>
</evidence>
<reference evidence="19 20" key="1">
    <citation type="submission" date="2022-08" db="EMBL/GenBank/DDBJ databases">
        <authorList>
            <person name="Zeman M."/>
            <person name="Kubasova T."/>
        </authorList>
    </citation>
    <scope>NUCLEOTIDE SEQUENCE [LARGE SCALE GENOMIC DNA]</scope>
    <source>
        <strain evidence="19 20">ET62</strain>
    </source>
</reference>
<dbReference type="PRINTS" id="PR00502">
    <property type="entry name" value="NUDIXFAMILY"/>
</dbReference>
<dbReference type="GO" id="GO:0006281">
    <property type="term" value="P:DNA repair"/>
    <property type="evidence" value="ECO:0007669"/>
    <property type="project" value="UniProtKB-KW"/>
</dbReference>
<evidence type="ECO:0000313" key="19">
    <source>
        <dbReference type="EMBL" id="MCR8872829.1"/>
    </source>
</evidence>
<dbReference type="Pfam" id="PF00293">
    <property type="entry name" value="NUDIX"/>
    <property type="match status" value="1"/>
</dbReference>
<dbReference type="InterPro" id="IPR047127">
    <property type="entry name" value="MutT-like"/>
</dbReference>
<dbReference type="InterPro" id="IPR000086">
    <property type="entry name" value="NUDIX_hydrolase_dom"/>
</dbReference>
<keyword evidence="9" id="KW-0234">DNA repair</keyword>
<dbReference type="SUPFAM" id="SSF55811">
    <property type="entry name" value="Nudix"/>
    <property type="match status" value="1"/>
</dbReference>
<dbReference type="InterPro" id="IPR020476">
    <property type="entry name" value="Nudix_hydrolase"/>
</dbReference>
<feature type="domain" description="Nudix hydrolase" evidence="18">
    <location>
        <begin position="2"/>
        <end position="127"/>
    </location>
</feature>
<dbReference type="GO" id="GO:0008413">
    <property type="term" value="F:8-oxo-7,8-dihydroguanosine triphosphate pyrophosphatase activity"/>
    <property type="evidence" value="ECO:0007669"/>
    <property type="project" value="TreeGrafter"/>
</dbReference>
<dbReference type="RefSeq" id="WP_258335266.1">
    <property type="nucleotide sequence ID" value="NZ_JANRHJ010000002.1"/>
</dbReference>
<evidence type="ECO:0000256" key="7">
    <source>
        <dbReference type="ARBA" id="ARBA00022801"/>
    </source>
</evidence>
<dbReference type="PANTHER" id="PTHR47707">
    <property type="entry name" value="8-OXO-DGTP DIPHOSPHATASE"/>
    <property type="match status" value="1"/>
</dbReference>
<keyword evidence="5" id="KW-0479">Metal-binding</keyword>
<evidence type="ECO:0000256" key="9">
    <source>
        <dbReference type="ARBA" id="ARBA00023204"/>
    </source>
</evidence>
<keyword evidence="7 17" id="KW-0378">Hydrolase</keyword>
<evidence type="ECO:0000256" key="12">
    <source>
        <dbReference type="ARBA" id="ARBA00038905"/>
    </source>
</evidence>
<accession>A0AAW5N719</accession>
<evidence type="ECO:0000256" key="14">
    <source>
        <dbReference type="ARBA" id="ARBA00041592"/>
    </source>
</evidence>
<dbReference type="Proteomes" id="UP001204579">
    <property type="component" value="Unassembled WGS sequence"/>
</dbReference>
<gene>
    <name evidence="19" type="ORF">NW209_02130</name>
</gene>
<dbReference type="GO" id="GO:0044716">
    <property type="term" value="F:8-oxo-GDP phosphatase activity"/>
    <property type="evidence" value="ECO:0007669"/>
    <property type="project" value="TreeGrafter"/>
</dbReference>
<keyword evidence="20" id="KW-1185">Reference proteome</keyword>
<dbReference type="PROSITE" id="PS51462">
    <property type="entry name" value="NUDIX"/>
    <property type="match status" value="1"/>
</dbReference>
<dbReference type="AlphaFoldDB" id="A0AAW5N719"/>
<dbReference type="GO" id="GO:0035539">
    <property type="term" value="F:8-oxo-7,8-dihydrodeoxyguanosine triphosphate pyrophosphatase activity"/>
    <property type="evidence" value="ECO:0007669"/>
    <property type="project" value="UniProtKB-EC"/>
</dbReference>
<comment type="caution">
    <text evidence="19">The sequence shown here is derived from an EMBL/GenBank/DDBJ whole genome shotgun (WGS) entry which is preliminary data.</text>
</comment>
<evidence type="ECO:0000256" key="6">
    <source>
        <dbReference type="ARBA" id="ARBA00022763"/>
    </source>
</evidence>
<dbReference type="EC" id="3.6.1.55" evidence="12"/>
<dbReference type="InterPro" id="IPR020084">
    <property type="entry name" value="NUDIX_hydrolase_CS"/>
</dbReference>
<dbReference type="PROSITE" id="PS00893">
    <property type="entry name" value="NUDIX_BOX"/>
    <property type="match status" value="1"/>
</dbReference>
<evidence type="ECO:0000256" key="4">
    <source>
        <dbReference type="ARBA" id="ARBA00022705"/>
    </source>
</evidence>
<dbReference type="CDD" id="cd03425">
    <property type="entry name" value="NUDIX_MutT_NudA_like"/>
    <property type="match status" value="1"/>
</dbReference>
<dbReference type="InterPro" id="IPR015797">
    <property type="entry name" value="NUDIX_hydrolase-like_dom_sf"/>
</dbReference>
<evidence type="ECO:0000256" key="11">
    <source>
        <dbReference type="ARBA" id="ARBA00036904"/>
    </source>
</evidence>
<evidence type="ECO:0000259" key="18">
    <source>
        <dbReference type="PROSITE" id="PS51462"/>
    </source>
</evidence>
<keyword evidence="8" id="KW-0460">Magnesium</keyword>
<evidence type="ECO:0000256" key="2">
    <source>
        <dbReference type="ARBA" id="ARBA00005582"/>
    </source>
</evidence>
<keyword evidence="4" id="KW-0235">DNA replication</keyword>
<evidence type="ECO:0000256" key="16">
    <source>
        <dbReference type="ARBA" id="ARBA00042798"/>
    </source>
</evidence>
<dbReference type="GO" id="GO:0046872">
    <property type="term" value="F:metal ion binding"/>
    <property type="evidence" value="ECO:0007669"/>
    <property type="project" value="UniProtKB-KW"/>
</dbReference>
<comment type="catalytic activity">
    <reaction evidence="10">
        <text>8-oxo-dGTP + H2O = 8-oxo-dGMP + diphosphate + H(+)</text>
        <dbReference type="Rhea" id="RHEA:31575"/>
        <dbReference type="ChEBI" id="CHEBI:15377"/>
        <dbReference type="ChEBI" id="CHEBI:15378"/>
        <dbReference type="ChEBI" id="CHEBI:33019"/>
        <dbReference type="ChEBI" id="CHEBI:63224"/>
        <dbReference type="ChEBI" id="CHEBI:77896"/>
        <dbReference type="EC" id="3.6.1.55"/>
    </reaction>
</comment>
<evidence type="ECO:0000256" key="13">
    <source>
        <dbReference type="ARBA" id="ARBA00040794"/>
    </source>
</evidence>
<dbReference type="GO" id="GO:0044715">
    <property type="term" value="F:8-oxo-dGDP phosphatase activity"/>
    <property type="evidence" value="ECO:0007669"/>
    <property type="project" value="TreeGrafter"/>
</dbReference>
<dbReference type="GO" id="GO:0006260">
    <property type="term" value="P:DNA replication"/>
    <property type="evidence" value="ECO:0007669"/>
    <property type="project" value="UniProtKB-KW"/>
</dbReference>
<evidence type="ECO:0000256" key="3">
    <source>
        <dbReference type="ARBA" id="ARBA00022457"/>
    </source>
</evidence>
<evidence type="ECO:0000256" key="5">
    <source>
        <dbReference type="ARBA" id="ARBA00022723"/>
    </source>
</evidence>
<comment type="similarity">
    <text evidence="2 17">Belongs to the Nudix hydrolase family.</text>
</comment>
<evidence type="ECO:0000256" key="10">
    <source>
        <dbReference type="ARBA" id="ARBA00035861"/>
    </source>
</evidence>
<comment type="catalytic activity">
    <reaction evidence="11">
        <text>8-oxo-GTP + H2O = 8-oxo-GMP + diphosphate + H(+)</text>
        <dbReference type="Rhea" id="RHEA:67616"/>
        <dbReference type="ChEBI" id="CHEBI:15377"/>
        <dbReference type="ChEBI" id="CHEBI:15378"/>
        <dbReference type="ChEBI" id="CHEBI:33019"/>
        <dbReference type="ChEBI" id="CHEBI:143553"/>
        <dbReference type="ChEBI" id="CHEBI:145694"/>
    </reaction>
</comment>
<dbReference type="EMBL" id="JANRHJ010000002">
    <property type="protein sequence ID" value="MCR8872829.1"/>
    <property type="molecule type" value="Genomic_DNA"/>
</dbReference>
<comment type="cofactor">
    <cofactor evidence="1">
        <name>Mg(2+)</name>
        <dbReference type="ChEBI" id="CHEBI:18420"/>
    </cofactor>
</comment>
<keyword evidence="6" id="KW-0227">DNA damage</keyword>
<evidence type="ECO:0000256" key="8">
    <source>
        <dbReference type="ARBA" id="ARBA00022842"/>
    </source>
</evidence>
<proteinExistence type="inferred from homology"/>
<name>A0AAW5N719_9BACT</name>
<dbReference type="PANTHER" id="PTHR47707:SF1">
    <property type="entry name" value="NUDIX HYDROLASE FAMILY PROTEIN"/>
    <property type="match status" value="1"/>
</dbReference>
<organism evidence="19 20">
    <name type="scientific">Phocaeicola barnesiae</name>
    <dbReference type="NCBI Taxonomy" id="376804"/>
    <lineage>
        <taxon>Bacteria</taxon>
        <taxon>Pseudomonadati</taxon>
        <taxon>Bacteroidota</taxon>
        <taxon>Bacteroidia</taxon>
        <taxon>Bacteroidales</taxon>
        <taxon>Bacteroidaceae</taxon>
        <taxon>Phocaeicola</taxon>
    </lineage>
</organism>
<protein>
    <recommendedName>
        <fullName evidence="13">8-oxo-dGTP diphosphatase</fullName>
        <ecNumber evidence="12">3.6.1.55</ecNumber>
    </recommendedName>
    <alternativeName>
        <fullName evidence="16">7,8-dihydro-8-oxoguanine-triphosphatase</fullName>
    </alternativeName>
    <alternativeName>
        <fullName evidence="15">Mutator protein MutT</fullName>
    </alternativeName>
    <alternativeName>
        <fullName evidence="14">dGTP pyrophosphohydrolase</fullName>
    </alternativeName>
</protein>